<dbReference type="EMBL" id="ACVB02000008">
    <property type="protein sequence ID" value="EEX75146.1"/>
    <property type="molecule type" value="Genomic_DNA"/>
</dbReference>
<organism evidence="1 2">
    <name type="scientific">Leptotrichia hofstadii F0254</name>
    <dbReference type="NCBI Taxonomy" id="634994"/>
    <lineage>
        <taxon>Bacteria</taxon>
        <taxon>Fusobacteriati</taxon>
        <taxon>Fusobacteriota</taxon>
        <taxon>Fusobacteriia</taxon>
        <taxon>Fusobacteriales</taxon>
        <taxon>Leptotrichiaceae</taxon>
        <taxon>Leptotrichia</taxon>
    </lineage>
</organism>
<comment type="caution">
    <text evidence="1">The sequence shown here is derived from an EMBL/GenBank/DDBJ whole genome shotgun (WGS) entry which is preliminary data.</text>
</comment>
<dbReference type="STRING" id="634994.GCWU000323_01202"/>
<name>C9MXD0_9FUSO</name>
<dbReference type="HOGENOM" id="CLU_2880417_0_0_0"/>
<evidence type="ECO:0000313" key="1">
    <source>
        <dbReference type="EMBL" id="EEX75146.1"/>
    </source>
</evidence>
<evidence type="ECO:0000313" key="2">
    <source>
        <dbReference type="Proteomes" id="UP000006233"/>
    </source>
</evidence>
<sequence>MAIKFKPSERFYVLTKLSEQISASFLSVYKNKVYFYIFHSSRFWNVYGNAKFILLFRIIVQLI</sequence>
<protein>
    <submittedName>
        <fullName evidence="1">Uncharacterized protein</fullName>
    </submittedName>
</protein>
<dbReference type="AlphaFoldDB" id="C9MXD0"/>
<gene>
    <name evidence="1" type="ORF">GCWU000323_01202</name>
</gene>
<dbReference type="Proteomes" id="UP000006233">
    <property type="component" value="Unassembled WGS sequence"/>
</dbReference>
<accession>C9MXD0</accession>
<proteinExistence type="predicted"/>
<reference evidence="1 2" key="1">
    <citation type="submission" date="2009-09" db="EMBL/GenBank/DDBJ databases">
        <authorList>
            <person name="Weinstock G."/>
            <person name="Sodergren E."/>
            <person name="Clifton S."/>
            <person name="Fulton L."/>
            <person name="Fulton B."/>
            <person name="Courtney L."/>
            <person name="Fronick C."/>
            <person name="Harrison M."/>
            <person name="Strong C."/>
            <person name="Farmer C."/>
            <person name="Delahaunty K."/>
            <person name="Markovic C."/>
            <person name="Hall O."/>
            <person name="Minx P."/>
            <person name="Tomlinson C."/>
            <person name="Mitreva M."/>
            <person name="Nelson J."/>
            <person name="Hou S."/>
            <person name="Wollam A."/>
            <person name="Pepin K.H."/>
            <person name="Johnson M."/>
            <person name="Bhonagiri V."/>
            <person name="Nash W.E."/>
            <person name="Warren W."/>
            <person name="Chinwalla A."/>
            <person name="Mardis E.R."/>
            <person name="Wilson R.K."/>
        </authorList>
    </citation>
    <scope>NUCLEOTIDE SEQUENCE [LARGE SCALE GENOMIC DNA]</scope>
    <source>
        <strain evidence="1 2">F0254</strain>
    </source>
</reference>